<organism evidence="1 2">
    <name type="scientific">Fusarium floridanum</name>
    <dbReference type="NCBI Taxonomy" id="1325733"/>
    <lineage>
        <taxon>Eukaryota</taxon>
        <taxon>Fungi</taxon>
        <taxon>Dikarya</taxon>
        <taxon>Ascomycota</taxon>
        <taxon>Pezizomycotina</taxon>
        <taxon>Sordariomycetes</taxon>
        <taxon>Hypocreomycetidae</taxon>
        <taxon>Hypocreales</taxon>
        <taxon>Nectriaceae</taxon>
        <taxon>Fusarium</taxon>
        <taxon>Fusarium solani species complex</taxon>
    </lineage>
</organism>
<protein>
    <recommendedName>
        <fullName evidence="3">Helicase ATP-binding domain-containing protein</fullName>
    </recommendedName>
</protein>
<evidence type="ECO:0000313" key="1">
    <source>
        <dbReference type="EMBL" id="RSL85476.1"/>
    </source>
</evidence>
<dbReference type="GO" id="GO:0003723">
    <property type="term" value="F:RNA binding"/>
    <property type="evidence" value="ECO:0007669"/>
    <property type="project" value="TreeGrafter"/>
</dbReference>
<dbReference type="EMBL" id="NKCL01000053">
    <property type="protein sequence ID" value="RSL85476.1"/>
    <property type="molecule type" value="Genomic_DNA"/>
</dbReference>
<accession>A0A428S7G1</accession>
<name>A0A428S7G1_9HYPO</name>
<dbReference type="Gene3D" id="3.40.50.300">
    <property type="entry name" value="P-loop containing nucleotide triphosphate hydrolases"/>
    <property type="match status" value="2"/>
</dbReference>
<proteinExistence type="predicted"/>
<evidence type="ECO:0000313" key="2">
    <source>
        <dbReference type="Proteomes" id="UP000287972"/>
    </source>
</evidence>
<dbReference type="PANTHER" id="PTHR18934">
    <property type="entry name" value="ATP-DEPENDENT RNA HELICASE"/>
    <property type="match status" value="1"/>
</dbReference>
<dbReference type="PANTHER" id="PTHR18934:SF145">
    <property type="entry name" value="ATP-DEPENDENT RNA HELICASE DHX57-RELATED"/>
    <property type="match status" value="1"/>
</dbReference>
<evidence type="ECO:0008006" key="3">
    <source>
        <dbReference type="Google" id="ProtNLM"/>
    </source>
</evidence>
<dbReference type="InterPro" id="IPR027417">
    <property type="entry name" value="P-loop_NTPase"/>
</dbReference>
<dbReference type="AlphaFoldDB" id="A0A428S7G1"/>
<dbReference type="Proteomes" id="UP000287972">
    <property type="component" value="Unassembled WGS sequence"/>
</dbReference>
<comment type="caution">
    <text evidence="1">The sequence shown here is derived from an EMBL/GenBank/DDBJ whole genome shotgun (WGS) entry which is preliminary data.</text>
</comment>
<dbReference type="GO" id="GO:0004386">
    <property type="term" value="F:helicase activity"/>
    <property type="evidence" value="ECO:0007669"/>
    <property type="project" value="TreeGrafter"/>
</dbReference>
<sequence length="150" mass="16099">MVDETHERTKNTDLLLALLKQVMGIQLDLKVVVISATVDLIISTRCPTCSTPRDKPTLSRSSLRETTPDCRKATIKGVAGVAQTKPEGSILVPGLQVLPLHSSLSRTQMEGVVDTNTGRKCSVSTNVAEASLTIGGITFMIGDERQSVDH</sequence>
<keyword evidence="2" id="KW-1185">Reference proteome</keyword>
<reference evidence="1 2" key="1">
    <citation type="submission" date="2017-06" db="EMBL/GenBank/DDBJ databases">
        <title>Comparative genomic analysis of Ambrosia Fusariam Clade fungi.</title>
        <authorList>
            <person name="Stajich J.E."/>
            <person name="Carrillo J."/>
            <person name="Kijimoto T."/>
            <person name="Eskalen A."/>
            <person name="O'Donnell K."/>
            <person name="Kasson M."/>
        </authorList>
    </citation>
    <scope>NUCLEOTIDE SEQUENCE [LARGE SCALE GENOMIC DNA]</scope>
    <source>
        <strain evidence="1 2">NRRL62606</strain>
    </source>
</reference>
<dbReference type="SUPFAM" id="SSF52540">
    <property type="entry name" value="P-loop containing nucleoside triphosphate hydrolases"/>
    <property type="match status" value="1"/>
</dbReference>
<gene>
    <name evidence="1" type="ORF">CEP51_003328</name>
</gene>